<dbReference type="Pfam" id="PF00664">
    <property type="entry name" value="ABC_membrane"/>
    <property type="match status" value="2"/>
</dbReference>
<dbReference type="FunFam" id="3.40.50.300:FF:000973">
    <property type="entry name" value="Multidrug resistance-associated protein 4"/>
    <property type="match status" value="1"/>
</dbReference>
<feature type="compositionally biased region" description="Basic and acidic residues" evidence="10">
    <location>
        <begin position="688"/>
        <end position="711"/>
    </location>
</feature>
<dbReference type="GO" id="GO:0016020">
    <property type="term" value="C:membrane"/>
    <property type="evidence" value="ECO:0007669"/>
    <property type="project" value="UniProtKB-SubCell"/>
</dbReference>
<dbReference type="Pfam" id="PF00005">
    <property type="entry name" value="ABC_tran"/>
    <property type="match status" value="2"/>
</dbReference>
<gene>
    <name evidence="14" type="ORF">CTEN210_10528</name>
</gene>
<sequence>MKAAQDEDCRPQNNYEHSGWISKLFFTWPQDLLAKGILETIEEKDLPFLMKSESSDERRVAFEKLWKEEIQRIEDLKEKLPPNSPERAKLGPKLHRALIKDFFKRTWIVQPLMALSSAARIAMSLALGYLIQSFIDKSRDGHYWAAILVFCNAIVLFEHHHVFFITWRYGMQTRIGAVAAIFSKSLRLNSVVNDDSKATTGQIMNLVSNDVERFMIATLFISYIIWAPIQAIVILVLGIYLIGPAFAIGIGLLLFIFIPMQVYLSKHFASLRSRVASITDKRMQLISQAINGVRVMKMSGWESELEKRITETRAEEISKIHKANRLKALNEALFFSVNVVISFTIFICHVFVFDGELTTRNVFTIMSLTNVLQIELTKHLSLGVMSGSECWVAMRRIQKYLESSELESEVENECNATSGEDDNILELHDVTCHWGERQDTRDEDSTESANGRVIALNNISLTLKRKDLLCITGGVGAGKSALLYALAGELKPSSGTIHRSYKSMAYASQEAWIMNGTIRDNILMGKDFDAEFYQDIAKSTGLLQDFDQLVDGDLTLVGDRGVQLSGGQRARIGLARALYRDAEILLLDDPLSAVDSRVGRLIYYSAIRDLAYERNKCVVLVTHQHQYIGDSRCAYIDNGALKHLGSFESCVAKSGGKLHLVSQNSECSSEDLTKLMDEKSTISTSDPFEEKKEEKDTSMNKESAPRNDQDEKKITGVVTKATFMNYASSTGSIWLAIGLILLFIITQILQLASIAYFGRWSEYDTSEQKSIDIVILVSALAAGLCIFSFIRSIASFALTLRASKKLHDSMTSAVLRAKIEFYDTNPTGRVLNRFSADVGSNDDLLPHTLFDFFMCAFLVGGSLITAITAIPYILVIIPPLLWYFLRVRNMFVTTSRELKRYEGLARSPIYAMLNESISGIATIRANGVGGYIKSEFAKCHDTHSRAFWSFLASSRWLGFRMDFLMFVNCSVASFLAVLLSERDWFKIDPVIFGLALSMLIQLGSIFQWTIRQSAEVVNQMVCVERVSEYSNLEPEGDLEKETDKNFDSWPSSGLVQIQDLSLRYRNDLPLSLKKLTIDIPSGKRVGVVGRTGSGKSTLVQALFRILEAENGKITIDGTNITDLGLHKLRTGMSVINQVPVLFSGTVRENLDPFNNYSDSDIKEALSDVQMMEAIQELPNGINSPVASGGSNFSVGERQLLCLARAILQKSRILVLDEPTANVDNRTDKLLQEAVNKSFNDATIISVAHRLDTVIENDFIAVMGNGTLLEYGTPADLIAKKGTFYSMVEDCGEEMADALKKRAIKSA</sequence>
<feature type="domain" description="ABC transmembrane type-1" evidence="13">
    <location>
        <begin position="737"/>
        <end position="1018"/>
    </location>
</feature>
<reference evidence="14 15" key="1">
    <citation type="journal article" date="2021" name="Sci. Rep.">
        <title>The genome of the diatom Chaetoceros tenuissimus carries an ancient integrated fragment of an extant virus.</title>
        <authorList>
            <person name="Hongo Y."/>
            <person name="Kimura K."/>
            <person name="Takaki Y."/>
            <person name="Yoshida Y."/>
            <person name="Baba S."/>
            <person name="Kobayashi G."/>
            <person name="Nagasaki K."/>
            <person name="Hano T."/>
            <person name="Tomaru Y."/>
        </authorList>
    </citation>
    <scope>NUCLEOTIDE SEQUENCE [LARGE SCALE GENOMIC DNA]</scope>
    <source>
        <strain evidence="14 15">NIES-3715</strain>
    </source>
</reference>
<keyword evidence="8 11" id="KW-1133">Transmembrane helix</keyword>
<dbReference type="CDD" id="cd03250">
    <property type="entry name" value="ABCC_MRP_domain1"/>
    <property type="match status" value="1"/>
</dbReference>
<keyword evidence="7" id="KW-0067">ATP-binding</keyword>
<feature type="transmembrane region" description="Helical" evidence="11">
    <location>
        <begin position="963"/>
        <end position="979"/>
    </location>
</feature>
<evidence type="ECO:0000256" key="2">
    <source>
        <dbReference type="ARBA" id="ARBA00009726"/>
    </source>
</evidence>
<keyword evidence="5" id="KW-0677">Repeat</keyword>
<dbReference type="InterPro" id="IPR027417">
    <property type="entry name" value="P-loop_NTPase"/>
</dbReference>
<dbReference type="InterPro" id="IPR036640">
    <property type="entry name" value="ABC1_TM_sf"/>
</dbReference>
<feature type="transmembrane region" description="Helical" evidence="11">
    <location>
        <begin position="332"/>
        <end position="353"/>
    </location>
</feature>
<feature type="transmembrane region" description="Helical" evidence="11">
    <location>
        <begin position="246"/>
        <end position="264"/>
    </location>
</feature>
<feature type="domain" description="ABC transporter" evidence="12">
    <location>
        <begin position="440"/>
        <end position="663"/>
    </location>
</feature>
<accession>A0AAD3CXX2</accession>
<evidence type="ECO:0000313" key="15">
    <source>
        <dbReference type="Proteomes" id="UP001054902"/>
    </source>
</evidence>
<evidence type="ECO:0000256" key="5">
    <source>
        <dbReference type="ARBA" id="ARBA00022737"/>
    </source>
</evidence>
<dbReference type="PROSITE" id="PS50893">
    <property type="entry name" value="ABC_TRANSPORTER_2"/>
    <property type="match status" value="2"/>
</dbReference>
<evidence type="ECO:0000259" key="13">
    <source>
        <dbReference type="PROSITE" id="PS50929"/>
    </source>
</evidence>
<evidence type="ECO:0000256" key="10">
    <source>
        <dbReference type="SAM" id="MobiDB-lite"/>
    </source>
</evidence>
<organism evidence="14 15">
    <name type="scientific">Chaetoceros tenuissimus</name>
    <dbReference type="NCBI Taxonomy" id="426638"/>
    <lineage>
        <taxon>Eukaryota</taxon>
        <taxon>Sar</taxon>
        <taxon>Stramenopiles</taxon>
        <taxon>Ochrophyta</taxon>
        <taxon>Bacillariophyta</taxon>
        <taxon>Coscinodiscophyceae</taxon>
        <taxon>Chaetocerotophycidae</taxon>
        <taxon>Chaetocerotales</taxon>
        <taxon>Chaetocerotaceae</taxon>
        <taxon>Chaetoceros</taxon>
    </lineage>
</organism>
<feature type="domain" description="ABC transporter" evidence="12">
    <location>
        <begin position="1055"/>
        <end position="1289"/>
    </location>
</feature>
<dbReference type="Gene3D" id="3.40.50.300">
    <property type="entry name" value="P-loop containing nucleotide triphosphate hydrolases"/>
    <property type="match status" value="2"/>
</dbReference>
<dbReference type="InterPro" id="IPR050173">
    <property type="entry name" value="ABC_transporter_C-like"/>
</dbReference>
<evidence type="ECO:0000259" key="12">
    <source>
        <dbReference type="PROSITE" id="PS50893"/>
    </source>
</evidence>
<evidence type="ECO:0000256" key="11">
    <source>
        <dbReference type="SAM" id="Phobius"/>
    </source>
</evidence>
<feature type="transmembrane region" description="Helical" evidence="11">
    <location>
        <begin position="112"/>
        <end position="131"/>
    </location>
</feature>
<dbReference type="InterPro" id="IPR044746">
    <property type="entry name" value="ABCC_6TM_D1"/>
</dbReference>
<dbReference type="InterPro" id="IPR044726">
    <property type="entry name" value="ABCC_6TM_D2"/>
</dbReference>
<dbReference type="FunFam" id="3.40.50.300:FF:000163">
    <property type="entry name" value="Multidrug resistance-associated protein member 4"/>
    <property type="match status" value="1"/>
</dbReference>
<dbReference type="CDD" id="cd18579">
    <property type="entry name" value="ABC_6TM_ABCC_D1"/>
    <property type="match status" value="1"/>
</dbReference>
<keyword evidence="4 11" id="KW-0812">Transmembrane</keyword>
<feature type="transmembrane region" description="Helical" evidence="11">
    <location>
        <begin position="770"/>
        <end position="790"/>
    </location>
</feature>
<proteinExistence type="inferred from homology"/>
<dbReference type="GO" id="GO:0016887">
    <property type="term" value="F:ATP hydrolysis activity"/>
    <property type="evidence" value="ECO:0007669"/>
    <property type="project" value="InterPro"/>
</dbReference>
<feature type="transmembrane region" description="Helical" evidence="11">
    <location>
        <begin position="852"/>
        <end position="885"/>
    </location>
</feature>
<comment type="subcellular location">
    <subcellularLocation>
        <location evidence="1">Membrane</location>
        <topology evidence="1">Multi-pass membrane protein</topology>
    </subcellularLocation>
</comment>
<dbReference type="FunFam" id="1.20.1560.10:FF:000013">
    <property type="entry name" value="ABC transporter C family member 2"/>
    <property type="match status" value="1"/>
</dbReference>
<evidence type="ECO:0000256" key="3">
    <source>
        <dbReference type="ARBA" id="ARBA00022448"/>
    </source>
</evidence>
<feature type="domain" description="ABC transmembrane type-1" evidence="13">
    <location>
        <begin position="112"/>
        <end position="373"/>
    </location>
</feature>
<dbReference type="SMART" id="SM00382">
    <property type="entry name" value="AAA"/>
    <property type="match status" value="2"/>
</dbReference>
<dbReference type="InterPro" id="IPR003593">
    <property type="entry name" value="AAA+_ATPase"/>
</dbReference>
<keyword evidence="15" id="KW-1185">Reference proteome</keyword>
<dbReference type="GO" id="GO:0005524">
    <property type="term" value="F:ATP binding"/>
    <property type="evidence" value="ECO:0007669"/>
    <property type="project" value="UniProtKB-KW"/>
</dbReference>
<dbReference type="PANTHER" id="PTHR24223">
    <property type="entry name" value="ATP-BINDING CASSETTE SUB-FAMILY C"/>
    <property type="match status" value="1"/>
</dbReference>
<evidence type="ECO:0000313" key="14">
    <source>
        <dbReference type="EMBL" id="GFH54052.1"/>
    </source>
</evidence>
<dbReference type="SUPFAM" id="SSF52540">
    <property type="entry name" value="P-loop containing nucleoside triphosphate hydrolases"/>
    <property type="match status" value="2"/>
</dbReference>
<evidence type="ECO:0000256" key="7">
    <source>
        <dbReference type="ARBA" id="ARBA00022840"/>
    </source>
</evidence>
<dbReference type="Proteomes" id="UP001054902">
    <property type="component" value="Unassembled WGS sequence"/>
</dbReference>
<dbReference type="CDD" id="cd18580">
    <property type="entry name" value="ABC_6TM_ABCC_D2"/>
    <property type="match status" value="1"/>
</dbReference>
<name>A0AAD3CXX2_9STRA</name>
<dbReference type="PROSITE" id="PS00211">
    <property type="entry name" value="ABC_TRANSPORTER_1"/>
    <property type="match status" value="2"/>
</dbReference>
<dbReference type="PROSITE" id="PS50929">
    <property type="entry name" value="ABC_TM1F"/>
    <property type="match status" value="2"/>
</dbReference>
<evidence type="ECO:0000256" key="8">
    <source>
        <dbReference type="ARBA" id="ARBA00022989"/>
    </source>
</evidence>
<feature type="transmembrane region" description="Helical" evidence="11">
    <location>
        <begin position="991"/>
        <end position="1010"/>
    </location>
</feature>
<dbReference type="Gene3D" id="1.20.1560.10">
    <property type="entry name" value="ABC transporter type 1, transmembrane domain"/>
    <property type="match status" value="2"/>
</dbReference>
<evidence type="ECO:0000256" key="6">
    <source>
        <dbReference type="ARBA" id="ARBA00022741"/>
    </source>
</evidence>
<feature type="transmembrane region" description="Helical" evidence="11">
    <location>
        <begin position="733"/>
        <end position="758"/>
    </location>
</feature>
<feature type="transmembrane region" description="Helical" evidence="11">
    <location>
        <begin position="214"/>
        <end position="240"/>
    </location>
</feature>
<dbReference type="InterPro" id="IPR011527">
    <property type="entry name" value="ABC1_TM_dom"/>
</dbReference>
<keyword evidence="9 11" id="KW-0472">Membrane</keyword>
<keyword evidence="3" id="KW-0813">Transport</keyword>
<dbReference type="CDD" id="cd03244">
    <property type="entry name" value="ABCC_MRP_domain2"/>
    <property type="match status" value="1"/>
</dbReference>
<evidence type="ECO:0000256" key="9">
    <source>
        <dbReference type="ARBA" id="ARBA00023136"/>
    </source>
</evidence>
<dbReference type="EMBL" id="BLLK01000047">
    <property type="protein sequence ID" value="GFH54052.1"/>
    <property type="molecule type" value="Genomic_DNA"/>
</dbReference>
<dbReference type="InterPro" id="IPR003439">
    <property type="entry name" value="ABC_transporter-like_ATP-bd"/>
</dbReference>
<dbReference type="PANTHER" id="PTHR24223:SF456">
    <property type="entry name" value="MULTIDRUG RESISTANCE-ASSOCIATED PROTEIN LETHAL(2)03659"/>
    <property type="match status" value="1"/>
</dbReference>
<keyword evidence="6" id="KW-0547">Nucleotide-binding</keyword>
<evidence type="ECO:0000256" key="4">
    <source>
        <dbReference type="ARBA" id="ARBA00022692"/>
    </source>
</evidence>
<dbReference type="SUPFAM" id="SSF90123">
    <property type="entry name" value="ABC transporter transmembrane region"/>
    <property type="match status" value="2"/>
</dbReference>
<dbReference type="GO" id="GO:0140359">
    <property type="term" value="F:ABC-type transporter activity"/>
    <property type="evidence" value="ECO:0007669"/>
    <property type="project" value="InterPro"/>
</dbReference>
<feature type="region of interest" description="Disordered" evidence="10">
    <location>
        <begin position="681"/>
        <end position="711"/>
    </location>
</feature>
<comment type="similarity">
    <text evidence="2">Belongs to the ABC transporter superfamily. ABCC family. Conjugate transporter (TC 3.A.1.208) subfamily.</text>
</comment>
<protein>
    <submittedName>
        <fullName evidence="14">Uncharacterized protein</fullName>
    </submittedName>
</protein>
<comment type="caution">
    <text evidence="14">The sequence shown here is derived from an EMBL/GenBank/DDBJ whole genome shotgun (WGS) entry which is preliminary data.</text>
</comment>
<dbReference type="InterPro" id="IPR017871">
    <property type="entry name" value="ABC_transporter-like_CS"/>
</dbReference>
<feature type="transmembrane region" description="Helical" evidence="11">
    <location>
        <begin position="143"/>
        <end position="165"/>
    </location>
</feature>
<evidence type="ECO:0000256" key="1">
    <source>
        <dbReference type="ARBA" id="ARBA00004141"/>
    </source>
</evidence>